<keyword evidence="2" id="KW-0378">Hydrolase</keyword>
<dbReference type="InterPro" id="IPR012338">
    <property type="entry name" value="Beta-lactam/transpept-like"/>
</dbReference>
<dbReference type="PROSITE" id="PS51257">
    <property type="entry name" value="PROKAR_LIPOPROTEIN"/>
    <property type="match status" value="1"/>
</dbReference>
<name>A0ABU6HKG7_9RHOB</name>
<dbReference type="Pfam" id="PF00144">
    <property type="entry name" value="Beta-lactamase"/>
    <property type="match status" value="1"/>
</dbReference>
<dbReference type="PANTHER" id="PTHR43283">
    <property type="entry name" value="BETA-LACTAMASE-RELATED"/>
    <property type="match status" value="1"/>
</dbReference>
<dbReference type="GO" id="GO:0016787">
    <property type="term" value="F:hydrolase activity"/>
    <property type="evidence" value="ECO:0007669"/>
    <property type="project" value="UniProtKB-KW"/>
</dbReference>
<keyword evidence="3" id="KW-1185">Reference proteome</keyword>
<organism evidence="2 3">
    <name type="scientific">Mesobacterium hydrothermale</name>
    <dbReference type="NCBI Taxonomy" id="3111907"/>
    <lineage>
        <taxon>Bacteria</taxon>
        <taxon>Pseudomonadati</taxon>
        <taxon>Pseudomonadota</taxon>
        <taxon>Alphaproteobacteria</taxon>
        <taxon>Rhodobacterales</taxon>
        <taxon>Roseobacteraceae</taxon>
        <taxon>Mesobacterium</taxon>
    </lineage>
</organism>
<comment type="caution">
    <text evidence="2">The sequence shown here is derived from an EMBL/GenBank/DDBJ whole genome shotgun (WGS) entry which is preliminary data.</text>
</comment>
<sequence>MPPIKQLMPAVPGWLHLLMAFLALGACGSLTPVSPPVVDQLNLAALSAEVDAGAFGRIAAVVVSQGGAVVFEDYFGSQSPDGLVDMRSAGKSLTAIAAGIAIEEGLISGVDAPVIPVFADRAPIAHDGEIKRSIVLRDLLTMRSALDCNDWRPSPGNEERMYRTRDWTRFALDLPVDPRASPAAGGASRFSYCTAGVFLIGQMIERESGERFDQYVASRVFDQIGVTDVEWTRSLSGEIQAGGQLSLRARDAERIGRLVLNEGRWDGEQIVPADWVAEMLTPASRPRQDLSYSFLWWRAEFRVGASDRTVDTMMMMGNGGNIVAVIPEYDSVVVVQSRNYNTPGDFEISRDLIERFVLGRLAYSAAPTR</sequence>
<dbReference type="PANTHER" id="PTHR43283:SF7">
    <property type="entry name" value="BETA-LACTAMASE-RELATED DOMAIN-CONTAINING PROTEIN"/>
    <property type="match status" value="1"/>
</dbReference>
<dbReference type="Proteomes" id="UP001348149">
    <property type="component" value="Unassembled WGS sequence"/>
</dbReference>
<dbReference type="InterPro" id="IPR001466">
    <property type="entry name" value="Beta-lactam-related"/>
</dbReference>
<dbReference type="InterPro" id="IPR050789">
    <property type="entry name" value="Diverse_Enzym_Activities"/>
</dbReference>
<accession>A0ABU6HKG7</accession>
<proteinExistence type="predicted"/>
<feature type="domain" description="Beta-lactamase-related" evidence="1">
    <location>
        <begin position="59"/>
        <end position="348"/>
    </location>
</feature>
<evidence type="ECO:0000313" key="2">
    <source>
        <dbReference type="EMBL" id="MEC3862950.1"/>
    </source>
</evidence>
<gene>
    <name evidence="2" type="ORF">VK792_16775</name>
</gene>
<dbReference type="RefSeq" id="WP_326299022.1">
    <property type="nucleotide sequence ID" value="NZ_JAYLLH010000032.1"/>
</dbReference>
<evidence type="ECO:0000313" key="3">
    <source>
        <dbReference type="Proteomes" id="UP001348149"/>
    </source>
</evidence>
<dbReference type="EMBL" id="JAYLLH010000032">
    <property type="protein sequence ID" value="MEC3862950.1"/>
    <property type="molecule type" value="Genomic_DNA"/>
</dbReference>
<dbReference type="Gene3D" id="3.40.710.10">
    <property type="entry name" value="DD-peptidase/beta-lactamase superfamily"/>
    <property type="match status" value="1"/>
</dbReference>
<reference evidence="2 3" key="1">
    <citation type="submission" date="2024-01" db="EMBL/GenBank/DDBJ databases">
        <title>Mesobacterium rodlantinim sp. nov., isolated from shallow sea hydrothermal systems off Kueishantao Island.</title>
        <authorList>
            <person name="Su Z."/>
            <person name="Tang K."/>
        </authorList>
    </citation>
    <scope>NUCLEOTIDE SEQUENCE [LARGE SCALE GENOMIC DNA]</scope>
    <source>
        <strain evidence="2 3">TK19101</strain>
    </source>
</reference>
<protein>
    <submittedName>
        <fullName evidence="2">Serine hydrolase</fullName>
        <ecNumber evidence="2">3.-.-.-</ecNumber>
    </submittedName>
</protein>
<dbReference type="EC" id="3.-.-.-" evidence="2"/>
<evidence type="ECO:0000259" key="1">
    <source>
        <dbReference type="Pfam" id="PF00144"/>
    </source>
</evidence>
<dbReference type="SUPFAM" id="SSF56601">
    <property type="entry name" value="beta-lactamase/transpeptidase-like"/>
    <property type="match status" value="1"/>
</dbReference>